<dbReference type="InterPro" id="IPR021842">
    <property type="entry name" value="DUF3435"/>
</dbReference>
<organism evidence="1 2">
    <name type="scientific">Rhynchosporium agropyri</name>
    <dbReference type="NCBI Taxonomy" id="914238"/>
    <lineage>
        <taxon>Eukaryota</taxon>
        <taxon>Fungi</taxon>
        <taxon>Dikarya</taxon>
        <taxon>Ascomycota</taxon>
        <taxon>Pezizomycotina</taxon>
        <taxon>Leotiomycetes</taxon>
        <taxon>Helotiales</taxon>
        <taxon>Ploettnerulaceae</taxon>
        <taxon>Rhynchosporium</taxon>
    </lineage>
</organism>
<sequence>MSFYKASFADSAFAAPNLKCASQLSGLDIRPDYQQLELLFKPSMLDVPIFRKSFRTAPHAHPDSGITLRMNLIRASRADHFNIDDVTDAPQNMMLQHASIDNFIKHYLPRRSGDIRAIVPGYEPQKDLMRTASRMTRWIDPGRPHALAIEQSQSVDIDIQLPSSGGPPPNDSQAYRPPLRPGGICVGCIVWLPNKENQGPSIKCRNDGCCENVELKDEGYNHPVVVLKIKQKKMSKVVFKKTANQSFKIRMPNHTFSEVEVRIWAAKYDRKPLEFWKRLGWSDECSIDRGKGGAIEWVYLMEGDQNARRGVTARVYIEVLEEYLPTILDSDWIFMQDNARIHKAYLVREWFIENNIDIMDWPPYSPE</sequence>
<dbReference type="InterPro" id="IPR036397">
    <property type="entry name" value="RNaseH_sf"/>
</dbReference>
<accession>A0A1E1L903</accession>
<protein>
    <recommendedName>
        <fullName evidence="3">Tc1-like transposase DDE domain-containing protein</fullName>
    </recommendedName>
</protein>
<dbReference type="PANTHER" id="PTHR37535">
    <property type="entry name" value="FLUG DOMAIN PROTEIN"/>
    <property type="match status" value="1"/>
</dbReference>
<evidence type="ECO:0000313" key="1">
    <source>
        <dbReference type="EMBL" id="CZT06977.1"/>
    </source>
</evidence>
<evidence type="ECO:0000313" key="2">
    <source>
        <dbReference type="Proteomes" id="UP000178912"/>
    </source>
</evidence>
<dbReference type="OrthoDB" id="3544487at2759"/>
<keyword evidence="2" id="KW-1185">Reference proteome</keyword>
<dbReference type="EMBL" id="FJUX01000091">
    <property type="protein sequence ID" value="CZT06977.1"/>
    <property type="molecule type" value="Genomic_DNA"/>
</dbReference>
<dbReference type="Pfam" id="PF11917">
    <property type="entry name" value="DUF3435"/>
    <property type="match status" value="2"/>
</dbReference>
<gene>
    <name evidence="1" type="ORF">RAG0_12547</name>
</gene>
<dbReference type="AlphaFoldDB" id="A0A1E1L903"/>
<evidence type="ECO:0008006" key="3">
    <source>
        <dbReference type="Google" id="ProtNLM"/>
    </source>
</evidence>
<name>A0A1E1L903_9HELO</name>
<dbReference type="Gene3D" id="3.30.420.10">
    <property type="entry name" value="Ribonuclease H-like superfamily/Ribonuclease H"/>
    <property type="match status" value="1"/>
</dbReference>
<dbReference type="Proteomes" id="UP000178912">
    <property type="component" value="Unassembled WGS sequence"/>
</dbReference>
<reference evidence="2" key="1">
    <citation type="submission" date="2016-03" db="EMBL/GenBank/DDBJ databases">
        <authorList>
            <person name="Guldener U."/>
        </authorList>
    </citation>
    <scope>NUCLEOTIDE SEQUENCE [LARGE SCALE GENOMIC DNA]</scope>
    <source>
        <strain evidence="2">04CH-RAC-A.6.1</strain>
    </source>
</reference>
<proteinExistence type="predicted"/>
<dbReference type="GO" id="GO:0003676">
    <property type="term" value="F:nucleic acid binding"/>
    <property type="evidence" value="ECO:0007669"/>
    <property type="project" value="InterPro"/>
</dbReference>
<dbReference type="PANTHER" id="PTHR37535:SF2">
    <property type="entry name" value="FINGER DOMAIN PROTEIN, PUTATIVE (AFU_ORTHOLOGUE AFUA_6G09300)-RELATED"/>
    <property type="match status" value="1"/>
</dbReference>